<evidence type="ECO:0000259" key="6">
    <source>
        <dbReference type="PROSITE" id="PS50977"/>
    </source>
</evidence>
<evidence type="ECO:0000256" key="3">
    <source>
        <dbReference type="ARBA" id="ARBA00023125"/>
    </source>
</evidence>
<dbReference type="GO" id="GO:0003677">
    <property type="term" value="F:DNA binding"/>
    <property type="evidence" value="ECO:0007669"/>
    <property type="project" value="UniProtKB-UniRule"/>
</dbReference>
<dbReference type="InterPro" id="IPR050624">
    <property type="entry name" value="HTH-type_Tx_Regulator"/>
</dbReference>
<keyword evidence="3 5" id="KW-0238">DNA-binding</keyword>
<evidence type="ECO:0000313" key="7">
    <source>
        <dbReference type="EMBL" id="APH03935.1"/>
    </source>
</evidence>
<name>A0A1L3MNL7_9BACI</name>
<keyword evidence="2" id="KW-0805">Transcription regulation</keyword>
<accession>A0A1L3MNL7</accession>
<keyword evidence="8" id="KW-1185">Reference proteome</keyword>
<dbReference type="Gene3D" id="1.10.357.10">
    <property type="entry name" value="Tetracycline Repressor, domain 2"/>
    <property type="match status" value="1"/>
</dbReference>
<dbReference type="KEGG" id="bwh:A9C19_03690"/>
<dbReference type="InterPro" id="IPR009057">
    <property type="entry name" value="Homeodomain-like_sf"/>
</dbReference>
<dbReference type="PRINTS" id="PR00455">
    <property type="entry name" value="HTHTETR"/>
</dbReference>
<dbReference type="Pfam" id="PF00440">
    <property type="entry name" value="TetR_N"/>
    <property type="match status" value="1"/>
</dbReference>
<evidence type="ECO:0000256" key="4">
    <source>
        <dbReference type="ARBA" id="ARBA00023163"/>
    </source>
</evidence>
<dbReference type="InterPro" id="IPR023772">
    <property type="entry name" value="DNA-bd_HTH_TetR-type_CS"/>
</dbReference>
<dbReference type="OrthoDB" id="9812993at2"/>
<evidence type="ECO:0000256" key="5">
    <source>
        <dbReference type="PROSITE-ProRule" id="PRU00335"/>
    </source>
</evidence>
<dbReference type="FunFam" id="1.10.10.60:FF:000141">
    <property type="entry name" value="TetR family transcriptional regulator"/>
    <property type="match status" value="1"/>
</dbReference>
<dbReference type="STRING" id="1547283.A9C19_03690"/>
<dbReference type="PANTHER" id="PTHR43479:SF22">
    <property type="entry name" value="TRANSCRIPTIONAL REGULATOR, TETR FAMILY"/>
    <property type="match status" value="1"/>
</dbReference>
<evidence type="ECO:0000256" key="1">
    <source>
        <dbReference type="ARBA" id="ARBA00022491"/>
    </source>
</evidence>
<dbReference type="PROSITE" id="PS50977">
    <property type="entry name" value="HTH_TETR_2"/>
    <property type="match status" value="1"/>
</dbReference>
<keyword evidence="4" id="KW-0804">Transcription</keyword>
<gene>
    <name evidence="7" type="ORF">A9C19_03690</name>
</gene>
<reference evidence="7 8" key="1">
    <citation type="journal article" date="2016" name="Sci. Rep.">
        <title>Complete genome sequence and transcriptomic analysis of a novel marine strain Bacillus weihaiensis reveals the mechanism of brown algae degradation.</title>
        <authorList>
            <person name="Zhu Y."/>
            <person name="Chen P."/>
            <person name="Bao Y."/>
            <person name="Men Y."/>
            <person name="Zeng Y."/>
            <person name="Yang J."/>
            <person name="Sun J."/>
            <person name="Sun Y."/>
        </authorList>
    </citation>
    <scope>NUCLEOTIDE SEQUENCE [LARGE SCALE GENOMIC DNA]</scope>
    <source>
        <strain evidence="7 8">Alg07</strain>
    </source>
</reference>
<dbReference type="PANTHER" id="PTHR43479">
    <property type="entry name" value="ACREF/ENVCD OPERON REPRESSOR-RELATED"/>
    <property type="match status" value="1"/>
</dbReference>
<dbReference type="Proteomes" id="UP000181936">
    <property type="component" value="Chromosome"/>
</dbReference>
<protein>
    <recommendedName>
        <fullName evidence="6">HTH tetR-type domain-containing protein</fullName>
    </recommendedName>
</protein>
<dbReference type="PROSITE" id="PS01081">
    <property type="entry name" value="HTH_TETR_1"/>
    <property type="match status" value="1"/>
</dbReference>
<evidence type="ECO:0000313" key="8">
    <source>
        <dbReference type="Proteomes" id="UP000181936"/>
    </source>
</evidence>
<dbReference type="AlphaFoldDB" id="A0A1L3MNL7"/>
<feature type="DNA-binding region" description="H-T-H motif" evidence="5">
    <location>
        <begin position="25"/>
        <end position="44"/>
    </location>
</feature>
<dbReference type="RefSeq" id="WP_072578727.1">
    <property type="nucleotide sequence ID" value="NZ_CP016020.1"/>
</dbReference>
<feature type="domain" description="HTH tetR-type" evidence="6">
    <location>
        <begin position="2"/>
        <end position="62"/>
    </location>
</feature>
<proteinExistence type="predicted"/>
<dbReference type="GO" id="GO:0045892">
    <property type="term" value="P:negative regulation of DNA-templated transcription"/>
    <property type="evidence" value="ECO:0007669"/>
    <property type="project" value="UniProtKB-ARBA"/>
</dbReference>
<dbReference type="EMBL" id="CP016020">
    <property type="protein sequence ID" value="APH03935.1"/>
    <property type="molecule type" value="Genomic_DNA"/>
</dbReference>
<dbReference type="SUPFAM" id="SSF46689">
    <property type="entry name" value="Homeodomain-like"/>
    <property type="match status" value="1"/>
</dbReference>
<dbReference type="InterPro" id="IPR001647">
    <property type="entry name" value="HTH_TetR"/>
</dbReference>
<organism evidence="7 8">
    <name type="scientific">Bacillus weihaiensis</name>
    <dbReference type="NCBI Taxonomy" id="1547283"/>
    <lineage>
        <taxon>Bacteria</taxon>
        <taxon>Bacillati</taxon>
        <taxon>Bacillota</taxon>
        <taxon>Bacilli</taxon>
        <taxon>Bacillales</taxon>
        <taxon>Bacillaceae</taxon>
        <taxon>Bacillus</taxon>
    </lineage>
</organism>
<keyword evidence="1" id="KW-0678">Repressor</keyword>
<sequence length="297" mass="35237">MNERKQQVIKKAHELFINKGFQATSIQDILEYSGISKGTFYNYFSSKNELFKEVFSSLRDKLEEERNKLLIGENLSDLEVFIQQVTLMMKINKKNKLFSLIEEVYVSNDPDLKDFIKRSQYLTISWLYERFLDMFGEDSRPYLLDCAILFMGMLQHTFQYNVLVKGEQLNHTEIIRYCVERLKRIVDDVQEQKVQLLEPSLLSTWLPELMNSENHEIVKMTTLSENLKKSVSEIISDQTTQETCLQLIDFIYEEFLNTKKTRMFLIESALLSLSMNKNLKEREEFVLYKEFLVNKDN</sequence>
<evidence type="ECO:0000256" key="2">
    <source>
        <dbReference type="ARBA" id="ARBA00023015"/>
    </source>
</evidence>